<feature type="transmembrane region" description="Helical" evidence="2">
    <location>
        <begin position="193"/>
        <end position="212"/>
    </location>
</feature>
<dbReference type="InterPro" id="IPR025495">
    <property type="entry name" value="DUF4386"/>
</dbReference>
<accession>A0ABU5T4Z8</accession>
<keyword evidence="2" id="KW-1133">Transmembrane helix</keyword>
<reference evidence="3 4" key="1">
    <citation type="submission" date="2023-12" db="EMBL/GenBank/DDBJ databases">
        <title>Sinomonas terricola sp. nov, isolated from litchi orchard soil in Guangdong, PR China.</title>
        <authorList>
            <person name="Jiaxin W."/>
            <person name="Yang Z."/>
            <person name="Honghui Z."/>
        </authorList>
    </citation>
    <scope>NUCLEOTIDE SEQUENCE [LARGE SCALE GENOMIC DNA]</scope>
    <source>
        <strain evidence="3 4">JGH33</strain>
    </source>
</reference>
<evidence type="ECO:0000256" key="2">
    <source>
        <dbReference type="SAM" id="Phobius"/>
    </source>
</evidence>
<keyword evidence="2" id="KW-0812">Transmembrane</keyword>
<feature type="transmembrane region" description="Helical" evidence="2">
    <location>
        <begin position="82"/>
        <end position="103"/>
    </location>
</feature>
<feature type="region of interest" description="Disordered" evidence="1">
    <location>
        <begin position="14"/>
        <end position="72"/>
    </location>
</feature>
<feature type="compositionally biased region" description="Basic and acidic residues" evidence="1">
    <location>
        <begin position="50"/>
        <end position="62"/>
    </location>
</feature>
<comment type="caution">
    <text evidence="3">The sequence shown here is derived from an EMBL/GenBank/DDBJ whole genome shotgun (WGS) entry which is preliminary data.</text>
</comment>
<keyword evidence="2" id="KW-0472">Membrane</keyword>
<name>A0ABU5T4Z8_9MICC</name>
<dbReference type="Proteomes" id="UP001304769">
    <property type="component" value="Unassembled WGS sequence"/>
</dbReference>
<evidence type="ECO:0000313" key="3">
    <source>
        <dbReference type="EMBL" id="MEA5454741.1"/>
    </source>
</evidence>
<dbReference type="RefSeq" id="WP_323278590.1">
    <property type="nucleotide sequence ID" value="NZ_JAYGGQ010000005.1"/>
</dbReference>
<dbReference type="EMBL" id="JAYGGQ010000005">
    <property type="protein sequence ID" value="MEA5454741.1"/>
    <property type="molecule type" value="Genomic_DNA"/>
</dbReference>
<protein>
    <submittedName>
        <fullName evidence="3">DUF4386 family protein</fullName>
    </submittedName>
</protein>
<evidence type="ECO:0000313" key="4">
    <source>
        <dbReference type="Proteomes" id="UP001304769"/>
    </source>
</evidence>
<feature type="transmembrane region" description="Helical" evidence="2">
    <location>
        <begin position="218"/>
        <end position="240"/>
    </location>
</feature>
<evidence type="ECO:0000256" key="1">
    <source>
        <dbReference type="SAM" id="MobiDB-lite"/>
    </source>
</evidence>
<gene>
    <name evidence="3" type="ORF">SPF06_08410</name>
</gene>
<feature type="transmembrane region" description="Helical" evidence="2">
    <location>
        <begin position="115"/>
        <end position="134"/>
    </location>
</feature>
<feature type="transmembrane region" description="Helical" evidence="2">
    <location>
        <begin position="164"/>
        <end position="186"/>
    </location>
</feature>
<dbReference type="Pfam" id="PF14329">
    <property type="entry name" value="DUF4386"/>
    <property type="match status" value="1"/>
</dbReference>
<keyword evidence="4" id="KW-1185">Reference proteome</keyword>
<organism evidence="3 4">
    <name type="scientific">Sinomonas terricola</name>
    <dbReference type="NCBI Taxonomy" id="3110330"/>
    <lineage>
        <taxon>Bacteria</taxon>
        <taxon>Bacillati</taxon>
        <taxon>Actinomycetota</taxon>
        <taxon>Actinomycetes</taxon>
        <taxon>Micrococcales</taxon>
        <taxon>Micrococcaceae</taxon>
        <taxon>Sinomonas</taxon>
    </lineage>
</organism>
<sequence length="245" mass="25534">MGHDDGARLRRVTARAAQACRSPARGFSAPGALRRNGAAAPQHNSGEAAQLRDRSGEAEVRPPSRMPRPPESFGAFAHNNHALVVVVGILSLVVVLSMTAGLAGLTRVLARRRPVIAVLASAVMVQGFLAYLIIVGTDNANAALALSQPETVLAAALDASTKTVLFNAAFVLFLIGHVLGPVLMCIAVWRSNFAPWPVALLLPVGAIGHLVAEVVSVAAADIAAFAVFGAGFAALGYLMLRPWRL</sequence>
<proteinExistence type="predicted"/>